<dbReference type="Proteomes" id="UP000887577">
    <property type="component" value="Unplaced"/>
</dbReference>
<evidence type="ECO:0000256" key="2">
    <source>
        <dbReference type="ARBA" id="ARBA00022448"/>
    </source>
</evidence>
<feature type="transmembrane region" description="Helical" evidence="6">
    <location>
        <begin position="145"/>
        <end position="162"/>
    </location>
</feature>
<evidence type="ECO:0000256" key="3">
    <source>
        <dbReference type="ARBA" id="ARBA00022692"/>
    </source>
</evidence>
<feature type="transmembrane region" description="Helical" evidence="6">
    <location>
        <begin position="86"/>
        <end position="103"/>
    </location>
</feature>
<accession>A0A914Z5N4</accession>
<comment type="subcellular location">
    <subcellularLocation>
        <location evidence="1">Membrane</location>
        <topology evidence="1">Multi-pass membrane protein</topology>
    </subcellularLocation>
</comment>
<evidence type="ECO:0000313" key="9">
    <source>
        <dbReference type="WBParaSite" id="PSU_v2.g5567.t1"/>
    </source>
</evidence>
<organism evidence="8 9">
    <name type="scientific">Panagrolaimus superbus</name>
    <dbReference type="NCBI Taxonomy" id="310955"/>
    <lineage>
        <taxon>Eukaryota</taxon>
        <taxon>Metazoa</taxon>
        <taxon>Ecdysozoa</taxon>
        <taxon>Nematoda</taxon>
        <taxon>Chromadorea</taxon>
        <taxon>Rhabditida</taxon>
        <taxon>Tylenchina</taxon>
        <taxon>Panagrolaimomorpha</taxon>
        <taxon>Panagrolaimoidea</taxon>
        <taxon>Panagrolaimidae</taxon>
        <taxon>Panagrolaimus</taxon>
    </lineage>
</organism>
<keyword evidence="2" id="KW-0813">Transport</keyword>
<reference evidence="9" key="1">
    <citation type="submission" date="2022-11" db="UniProtKB">
        <authorList>
            <consortium name="WormBaseParasite"/>
        </authorList>
    </citation>
    <scope>IDENTIFICATION</scope>
</reference>
<keyword evidence="3 6" id="KW-0812">Transmembrane</keyword>
<evidence type="ECO:0000256" key="6">
    <source>
        <dbReference type="SAM" id="Phobius"/>
    </source>
</evidence>
<evidence type="ECO:0000256" key="5">
    <source>
        <dbReference type="ARBA" id="ARBA00023136"/>
    </source>
</evidence>
<dbReference type="AlphaFoldDB" id="A0A914Z5N4"/>
<dbReference type="PANTHER" id="PTHR10283">
    <property type="entry name" value="SOLUTE CARRIER FAMILY 13 MEMBER"/>
    <property type="match status" value="1"/>
</dbReference>
<feature type="transmembrane region" description="Helical" evidence="6">
    <location>
        <begin position="12"/>
        <end position="30"/>
    </location>
</feature>
<proteinExistence type="predicted"/>
<dbReference type="InterPro" id="IPR004680">
    <property type="entry name" value="Cit_transptr-like_dom"/>
</dbReference>
<evidence type="ECO:0000256" key="4">
    <source>
        <dbReference type="ARBA" id="ARBA00022989"/>
    </source>
</evidence>
<keyword evidence="8" id="KW-1185">Reference proteome</keyword>
<dbReference type="PANTHER" id="PTHR10283:SF82">
    <property type="entry name" value="SOLUTE CARRIER FAMILY 13 MEMBER 2"/>
    <property type="match status" value="1"/>
</dbReference>
<evidence type="ECO:0000256" key="1">
    <source>
        <dbReference type="ARBA" id="ARBA00004141"/>
    </source>
</evidence>
<feature type="transmembrane region" description="Helical" evidence="6">
    <location>
        <begin position="42"/>
        <end position="66"/>
    </location>
</feature>
<protein>
    <recommendedName>
        <fullName evidence="7">Citrate transporter-like domain-containing protein</fullName>
    </recommendedName>
</protein>
<evidence type="ECO:0000313" key="8">
    <source>
        <dbReference type="Proteomes" id="UP000887577"/>
    </source>
</evidence>
<dbReference type="GO" id="GO:0005886">
    <property type="term" value="C:plasma membrane"/>
    <property type="evidence" value="ECO:0007669"/>
    <property type="project" value="TreeGrafter"/>
</dbReference>
<dbReference type="GO" id="GO:0015137">
    <property type="term" value="F:citrate transmembrane transporter activity"/>
    <property type="evidence" value="ECO:0007669"/>
    <property type="project" value="TreeGrafter"/>
</dbReference>
<dbReference type="Pfam" id="PF03600">
    <property type="entry name" value="CitMHS"/>
    <property type="match status" value="1"/>
</dbReference>
<name>A0A914Z5N4_9BILA</name>
<keyword evidence="5 6" id="KW-0472">Membrane</keyword>
<evidence type="ECO:0000259" key="7">
    <source>
        <dbReference type="Pfam" id="PF03600"/>
    </source>
</evidence>
<feature type="domain" description="Citrate transporter-like" evidence="7">
    <location>
        <begin position="47"/>
        <end position="228"/>
    </location>
</feature>
<dbReference type="GO" id="GO:0015141">
    <property type="term" value="F:succinate transmembrane transporter activity"/>
    <property type="evidence" value="ECO:0007669"/>
    <property type="project" value="TreeGrafter"/>
</dbReference>
<keyword evidence="4 6" id="KW-1133">Transmembrane helix</keyword>
<sequence>MPRWDSVFTKIKRPLIVVLLPFLLSSIYFISQTKASVCACVVIYMSILWITEIIPMAATALIPMVAYPVFGIIEAKELCFEYLTDANFVFFGSLIMAIGIESVKLHERIALMILMATGTNPRWLMLGFQVSTAFLSMFMSNTATSAMMLPIVTSVICELDYCRRRHKKGAENVVKRDIEEICFKDSKEKDRNTYKCLLLSICFSASIGGIATIIGTGPNLIMAAFLDDDPNEKEIEEVLHQVLEKKYTDLGPIQYSEKVISVLFASMVLSWFFRDPKIFPGWGYLFPHG</sequence>
<dbReference type="WBParaSite" id="PSU_v2.g5567.t1">
    <property type="protein sequence ID" value="PSU_v2.g5567.t1"/>
    <property type="gene ID" value="PSU_v2.g5567"/>
</dbReference>
<feature type="transmembrane region" description="Helical" evidence="6">
    <location>
        <begin position="196"/>
        <end position="216"/>
    </location>
</feature>